<feature type="compositionally biased region" description="Acidic residues" evidence="1">
    <location>
        <begin position="120"/>
        <end position="132"/>
    </location>
</feature>
<feature type="region of interest" description="Disordered" evidence="1">
    <location>
        <begin position="368"/>
        <end position="443"/>
    </location>
</feature>
<evidence type="ECO:0000256" key="1">
    <source>
        <dbReference type="SAM" id="MobiDB-lite"/>
    </source>
</evidence>
<sequence length="499" mass="54385">MVDDFGLTHLKSLRHPVEEGNVSPAIEINKLSHKVPVLGTGSAPTNVQLGKVNSVIDGLNPKKSKGQQEGKSTEYVDECRDPNILKSCHRQTKQRRGLASPPTLPPLTVVASKKGTETSDSSEDSESDEDEAPATKVVSGKEPVAVPQKVEEVEDTSESCTDDSSDEEDDKKTSQAKKLPSTAGSKVSVPFVKKKEESSDSSEESSDDEDDNMPDHNLQDVRAKIFPFKRRNMKAPEAAPSVTLPVRRKERSLSSLVVSTPRVSTQTAMTGRRSKAVSRKASALRGSSFPIEKPVKKEEDSVEDRPESSSSPETLNKFTQNIRQNSSNAETSSRPKPEKEAENGAETWEGKVDLWKPLNFLVEVANRSKSSKYTSQGSAAKLEPLHAPDSEGHIRKTKVKEHGTKHRVQDKKDSTDPVPLDSVKPKKLRRFRPKKAATSGELGVSPQAVLDAPSARSEKRIGPIWFSLVASEEQGGRGSVAATEPPIRHQSARLAVMAD</sequence>
<dbReference type="PANTHER" id="PTHR46293">
    <property type="entry name" value="E3 UBIQUITIN PROTEIN LIGASE DRIP1"/>
    <property type="match status" value="1"/>
</dbReference>
<feature type="compositionally biased region" description="Polar residues" evidence="1">
    <location>
        <begin position="308"/>
        <end position="332"/>
    </location>
</feature>
<feature type="compositionally biased region" description="Acidic residues" evidence="1">
    <location>
        <begin position="152"/>
        <end position="169"/>
    </location>
</feature>
<dbReference type="Proteomes" id="UP000593564">
    <property type="component" value="Unassembled WGS sequence"/>
</dbReference>
<dbReference type="AlphaFoldDB" id="A0A7J7G9J9"/>
<comment type="caution">
    <text evidence="2">The sequence shown here is derived from an EMBL/GenBank/DDBJ whole genome shotgun (WGS) entry which is preliminary data.</text>
</comment>
<evidence type="ECO:0000313" key="2">
    <source>
        <dbReference type="EMBL" id="KAF5937450.1"/>
    </source>
</evidence>
<evidence type="ECO:0000313" key="3">
    <source>
        <dbReference type="Proteomes" id="UP000593564"/>
    </source>
</evidence>
<keyword evidence="3" id="KW-1185">Reference proteome</keyword>
<feature type="compositionally biased region" description="Basic and acidic residues" evidence="1">
    <location>
        <begin position="66"/>
        <end position="83"/>
    </location>
</feature>
<gene>
    <name evidence="2" type="ORF">HYC85_024956</name>
</gene>
<proteinExistence type="predicted"/>
<feature type="compositionally biased region" description="Basic and acidic residues" evidence="1">
    <location>
        <begin position="383"/>
        <end position="394"/>
    </location>
</feature>
<dbReference type="InterPro" id="IPR044807">
    <property type="entry name" value="DRIP1-like"/>
</dbReference>
<feature type="compositionally biased region" description="Basic residues" evidence="1">
    <location>
        <begin position="425"/>
        <end position="435"/>
    </location>
</feature>
<feature type="compositionally biased region" description="Basic and acidic residues" evidence="1">
    <location>
        <begin position="333"/>
        <end position="349"/>
    </location>
</feature>
<dbReference type="EMBL" id="JACBKZ010000012">
    <property type="protein sequence ID" value="KAF5937450.1"/>
    <property type="molecule type" value="Genomic_DNA"/>
</dbReference>
<protein>
    <submittedName>
        <fullName evidence="2">Uncharacterized protein</fullName>
    </submittedName>
</protein>
<dbReference type="GO" id="GO:0004842">
    <property type="term" value="F:ubiquitin-protein transferase activity"/>
    <property type="evidence" value="ECO:0007669"/>
    <property type="project" value="InterPro"/>
</dbReference>
<feature type="compositionally biased region" description="Basic residues" evidence="1">
    <location>
        <begin position="395"/>
        <end position="409"/>
    </location>
</feature>
<accession>A0A7J7G9J9</accession>
<dbReference type="PANTHER" id="PTHR46293:SF1">
    <property type="entry name" value="OS03G0632800 PROTEIN"/>
    <property type="match status" value="1"/>
</dbReference>
<feature type="compositionally biased region" description="Basic and acidic residues" evidence="1">
    <location>
        <begin position="213"/>
        <end position="223"/>
    </location>
</feature>
<feature type="region of interest" description="Disordered" evidence="1">
    <location>
        <begin position="56"/>
        <end position="349"/>
    </location>
</feature>
<feature type="compositionally biased region" description="Polar residues" evidence="1">
    <location>
        <begin position="253"/>
        <end position="269"/>
    </location>
</feature>
<feature type="compositionally biased region" description="Acidic residues" evidence="1">
    <location>
        <begin position="199"/>
        <end position="212"/>
    </location>
</feature>
<reference evidence="3" key="1">
    <citation type="journal article" date="2020" name="Nat. Commun.">
        <title>Genome assembly of wild tea tree DASZ reveals pedigree and selection history of tea varieties.</title>
        <authorList>
            <person name="Zhang W."/>
            <person name="Zhang Y."/>
            <person name="Qiu H."/>
            <person name="Guo Y."/>
            <person name="Wan H."/>
            <person name="Zhang X."/>
            <person name="Scossa F."/>
            <person name="Alseekh S."/>
            <person name="Zhang Q."/>
            <person name="Wang P."/>
            <person name="Xu L."/>
            <person name="Schmidt M.H."/>
            <person name="Jia X."/>
            <person name="Li D."/>
            <person name="Zhu A."/>
            <person name="Guo F."/>
            <person name="Chen W."/>
            <person name="Ni D."/>
            <person name="Usadel B."/>
            <person name="Fernie A.R."/>
            <person name="Wen W."/>
        </authorList>
    </citation>
    <scope>NUCLEOTIDE SEQUENCE [LARGE SCALE GENOMIC DNA]</scope>
    <source>
        <strain evidence="3">cv. G240</strain>
    </source>
</reference>
<feature type="compositionally biased region" description="Basic residues" evidence="1">
    <location>
        <begin position="87"/>
        <end position="96"/>
    </location>
</feature>
<feature type="compositionally biased region" description="Polar residues" evidence="1">
    <location>
        <begin position="368"/>
        <end position="378"/>
    </location>
</feature>
<name>A0A7J7G9J9_CAMSI</name>
<reference evidence="2 3" key="2">
    <citation type="submission" date="2020-07" db="EMBL/GenBank/DDBJ databases">
        <title>Genome assembly of wild tea tree DASZ reveals pedigree and selection history of tea varieties.</title>
        <authorList>
            <person name="Zhang W."/>
        </authorList>
    </citation>
    <scope>NUCLEOTIDE SEQUENCE [LARGE SCALE GENOMIC DNA]</scope>
    <source>
        <strain evidence="3">cv. G240</strain>
        <tissue evidence="2">Leaf</tissue>
    </source>
</reference>
<feature type="compositionally biased region" description="Basic and acidic residues" evidence="1">
    <location>
        <begin position="293"/>
        <end position="307"/>
    </location>
</feature>
<organism evidence="2 3">
    <name type="scientific">Camellia sinensis</name>
    <name type="common">Tea plant</name>
    <name type="synonym">Thea sinensis</name>
    <dbReference type="NCBI Taxonomy" id="4442"/>
    <lineage>
        <taxon>Eukaryota</taxon>
        <taxon>Viridiplantae</taxon>
        <taxon>Streptophyta</taxon>
        <taxon>Embryophyta</taxon>
        <taxon>Tracheophyta</taxon>
        <taxon>Spermatophyta</taxon>
        <taxon>Magnoliopsida</taxon>
        <taxon>eudicotyledons</taxon>
        <taxon>Gunneridae</taxon>
        <taxon>Pentapetalae</taxon>
        <taxon>asterids</taxon>
        <taxon>Ericales</taxon>
        <taxon>Theaceae</taxon>
        <taxon>Camellia</taxon>
    </lineage>
</organism>